<evidence type="ECO:0000256" key="1">
    <source>
        <dbReference type="ARBA" id="ARBA00000799"/>
    </source>
</evidence>
<protein>
    <recommendedName>
        <fullName evidence="3">isochorismate synthase</fullName>
        <ecNumber evidence="3">5.4.4.2</ecNumber>
    </recommendedName>
    <alternativeName>
        <fullName evidence="5">Isochorismate mutase</fullName>
    </alternativeName>
</protein>
<dbReference type="PANTHER" id="PTHR42839:SF2">
    <property type="entry name" value="ISOCHORISMATE SYNTHASE ENTC"/>
    <property type="match status" value="1"/>
</dbReference>
<dbReference type="NCBIfam" id="TIGR00543">
    <property type="entry name" value="isochor_syn"/>
    <property type="match status" value="1"/>
</dbReference>
<dbReference type="InterPro" id="IPR015890">
    <property type="entry name" value="Chorismate_C"/>
</dbReference>
<dbReference type="GO" id="GO:0008909">
    <property type="term" value="F:isochorismate synthase activity"/>
    <property type="evidence" value="ECO:0007669"/>
    <property type="project" value="UniProtKB-EC"/>
</dbReference>
<dbReference type="Proteomes" id="UP001595826">
    <property type="component" value="Unassembled WGS sequence"/>
</dbReference>
<dbReference type="RefSeq" id="WP_377410013.1">
    <property type="nucleotide sequence ID" value="NZ_JBHSCY010000002.1"/>
</dbReference>
<comment type="similarity">
    <text evidence="2">Belongs to the isochorismate synthase family.</text>
</comment>
<dbReference type="Gene3D" id="3.60.120.10">
    <property type="entry name" value="Anthranilate synthase"/>
    <property type="match status" value="1"/>
</dbReference>
<dbReference type="EC" id="5.4.4.2" evidence="3"/>
<dbReference type="Pfam" id="PF00425">
    <property type="entry name" value="Chorismate_bind"/>
    <property type="match status" value="1"/>
</dbReference>
<evidence type="ECO:0000256" key="4">
    <source>
        <dbReference type="ARBA" id="ARBA00023235"/>
    </source>
</evidence>
<evidence type="ECO:0000256" key="3">
    <source>
        <dbReference type="ARBA" id="ARBA00012824"/>
    </source>
</evidence>
<comment type="caution">
    <text evidence="7">The sequence shown here is derived from an EMBL/GenBank/DDBJ whole genome shotgun (WGS) entry which is preliminary data.</text>
</comment>
<comment type="catalytic activity">
    <reaction evidence="1">
        <text>chorismate = isochorismate</text>
        <dbReference type="Rhea" id="RHEA:18985"/>
        <dbReference type="ChEBI" id="CHEBI:29748"/>
        <dbReference type="ChEBI" id="CHEBI:29780"/>
        <dbReference type="EC" id="5.4.4.2"/>
    </reaction>
</comment>
<name>A0ABV8RCF2_9FLAO</name>
<gene>
    <name evidence="7" type="ORF">ACFOWD_09300</name>
</gene>
<feature type="domain" description="Chorismate-utilising enzyme C-terminal" evidence="6">
    <location>
        <begin position="94"/>
        <end position="341"/>
    </location>
</feature>
<proteinExistence type="inferred from homology"/>
<sequence length="350" mass="40238">MKIFDKINKNYHLKLPFVAYRKPNKNKVLGKFLKTDDLVFTSSFTESGFVFAPFDEQRNTILFLEKEAESLEEDYIESVNTTENFSFTENNSSKEEHIALVEKAIKQIENSDLKKIVVSRKEQLQLKEFDIIKIYQKLLDKYKTAFVYVWYHPKIGLWFGATPETLLEIKDNNFKTMSLAGTQPYKNEENVVWGNKEIEEQQLVTDFIENQIKDIAENIFIEKAKTVKAGTLLHLKSKVKGELSKSSSFISLIKALHPTPAVCGLPREKAKAFILQNENYTRSFYTGFLGEINKVDDQNSSHLFVNLRCMEVTNNIASIYVGGGITKDSIPLKEWQETISKTATMKNVLQ</sequence>
<evidence type="ECO:0000256" key="5">
    <source>
        <dbReference type="ARBA" id="ARBA00041564"/>
    </source>
</evidence>
<keyword evidence="4 7" id="KW-0413">Isomerase</keyword>
<evidence type="ECO:0000256" key="2">
    <source>
        <dbReference type="ARBA" id="ARBA00005297"/>
    </source>
</evidence>
<dbReference type="SUPFAM" id="SSF56322">
    <property type="entry name" value="ADC synthase"/>
    <property type="match status" value="1"/>
</dbReference>
<keyword evidence="8" id="KW-1185">Reference proteome</keyword>
<accession>A0ABV8RCF2</accession>
<organism evidence="7 8">
    <name type="scientific">Polaribacter marinivivus</name>
    <dbReference type="NCBI Taxonomy" id="1524260"/>
    <lineage>
        <taxon>Bacteria</taxon>
        <taxon>Pseudomonadati</taxon>
        <taxon>Bacteroidota</taxon>
        <taxon>Flavobacteriia</taxon>
        <taxon>Flavobacteriales</taxon>
        <taxon>Flavobacteriaceae</taxon>
    </lineage>
</organism>
<reference evidence="8" key="1">
    <citation type="journal article" date="2019" name="Int. J. Syst. Evol. Microbiol.">
        <title>The Global Catalogue of Microorganisms (GCM) 10K type strain sequencing project: providing services to taxonomists for standard genome sequencing and annotation.</title>
        <authorList>
            <consortium name="The Broad Institute Genomics Platform"/>
            <consortium name="The Broad Institute Genome Sequencing Center for Infectious Disease"/>
            <person name="Wu L."/>
            <person name="Ma J."/>
        </authorList>
    </citation>
    <scope>NUCLEOTIDE SEQUENCE [LARGE SCALE GENOMIC DNA]</scope>
    <source>
        <strain evidence="8">CECT 8655</strain>
    </source>
</reference>
<dbReference type="InterPro" id="IPR004561">
    <property type="entry name" value="IsoChor_synthase"/>
</dbReference>
<evidence type="ECO:0000313" key="7">
    <source>
        <dbReference type="EMBL" id="MFC4269098.1"/>
    </source>
</evidence>
<dbReference type="EMBL" id="JBHSCY010000002">
    <property type="protein sequence ID" value="MFC4269098.1"/>
    <property type="molecule type" value="Genomic_DNA"/>
</dbReference>
<dbReference type="InterPro" id="IPR005801">
    <property type="entry name" value="ADC_synthase"/>
</dbReference>
<dbReference type="PANTHER" id="PTHR42839">
    <property type="entry name" value="ISOCHORISMATE SYNTHASE ENTC"/>
    <property type="match status" value="1"/>
</dbReference>
<evidence type="ECO:0000313" key="8">
    <source>
        <dbReference type="Proteomes" id="UP001595826"/>
    </source>
</evidence>
<evidence type="ECO:0000259" key="6">
    <source>
        <dbReference type="Pfam" id="PF00425"/>
    </source>
</evidence>